<dbReference type="NCBIfam" id="TIGR01308">
    <property type="entry name" value="rpmD_bact"/>
    <property type="match status" value="1"/>
</dbReference>
<keyword evidence="8" id="KW-1185">Reference proteome</keyword>
<feature type="domain" description="Large ribosomal subunit protein uL30-like ferredoxin-like fold" evidence="6">
    <location>
        <begin position="4"/>
        <end position="54"/>
    </location>
</feature>
<protein>
    <recommendedName>
        <fullName evidence="5">Large ribosomal subunit protein uL30</fullName>
    </recommendedName>
</protein>
<dbReference type="EMBL" id="AP026802">
    <property type="protein sequence ID" value="BDR59522.1"/>
    <property type="molecule type" value="Genomic_DNA"/>
</dbReference>
<evidence type="ECO:0000313" key="8">
    <source>
        <dbReference type="Proteomes" id="UP001321861"/>
    </source>
</evidence>
<dbReference type="GO" id="GO:0006412">
    <property type="term" value="P:translation"/>
    <property type="evidence" value="ECO:0007669"/>
    <property type="project" value="UniProtKB-UniRule"/>
</dbReference>
<dbReference type="InterPro" id="IPR036919">
    <property type="entry name" value="Ribo_uL30_ferredoxin-like_sf"/>
</dbReference>
<evidence type="ECO:0000256" key="5">
    <source>
        <dbReference type="HAMAP-Rule" id="MF_01371"/>
    </source>
</evidence>
<evidence type="ECO:0000256" key="2">
    <source>
        <dbReference type="ARBA" id="ARBA00011838"/>
    </source>
</evidence>
<dbReference type="KEGG" id="xap:XA3_19630"/>
<comment type="similarity">
    <text evidence="1 5">Belongs to the universal ribosomal protein uL30 family.</text>
</comment>
<dbReference type="AlphaFoldDB" id="A0AAU9DF31"/>
<evidence type="ECO:0000256" key="1">
    <source>
        <dbReference type="ARBA" id="ARBA00007594"/>
    </source>
</evidence>
<dbReference type="InterPro" id="IPR005996">
    <property type="entry name" value="Ribosomal_uL30_bac-type"/>
</dbReference>
<dbReference type="SUPFAM" id="SSF55129">
    <property type="entry name" value="Ribosomal protein L30p/L7e"/>
    <property type="match status" value="1"/>
</dbReference>
<dbReference type="Proteomes" id="UP001321861">
    <property type="component" value="Chromosome"/>
</dbReference>
<dbReference type="RefSeq" id="WP_317635312.1">
    <property type="nucleotide sequence ID" value="NZ_AP026802.1"/>
</dbReference>
<evidence type="ECO:0000313" key="7">
    <source>
        <dbReference type="EMBL" id="BDR59522.1"/>
    </source>
</evidence>
<dbReference type="CDD" id="cd01658">
    <property type="entry name" value="Ribosomal_L30"/>
    <property type="match status" value="1"/>
</dbReference>
<accession>A0AAU9DF31</accession>
<proteinExistence type="inferred from homology"/>
<reference evidence="7 8" key="1">
    <citation type="journal article" date="2023" name="Microbiol. Spectr.">
        <title>Symbiosis of Carpenter Bees with Uncharacterized Lactic Acid Bacteria Showing NAD Auxotrophy.</title>
        <authorList>
            <person name="Kawasaki S."/>
            <person name="Ozawa K."/>
            <person name="Mori T."/>
            <person name="Yamamoto A."/>
            <person name="Ito M."/>
            <person name="Ohkuma M."/>
            <person name="Sakamoto M."/>
            <person name="Matsutani M."/>
        </authorList>
    </citation>
    <scope>NUCLEOTIDE SEQUENCE [LARGE SCALE GENOMIC DNA]</scope>
    <source>
        <strain evidence="7 8">XA3</strain>
    </source>
</reference>
<dbReference type="HAMAP" id="MF_01371_B">
    <property type="entry name" value="Ribosomal_uL30_B"/>
    <property type="match status" value="1"/>
</dbReference>
<sequence length="61" mass="6767">MTKIKVTLERSALHRIPEQRKVVRALGLGRVHSTSILPNNASIRGAIDKIAHLVSIEEVNE</sequence>
<dbReference type="GO" id="GO:0003735">
    <property type="term" value="F:structural constituent of ribosome"/>
    <property type="evidence" value="ECO:0007669"/>
    <property type="project" value="InterPro"/>
</dbReference>
<dbReference type="Gene3D" id="3.30.1390.20">
    <property type="entry name" value="Ribosomal protein L30, ferredoxin-like fold domain"/>
    <property type="match status" value="1"/>
</dbReference>
<evidence type="ECO:0000259" key="6">
    <source>
        <dbReference type="Pfam" id="PF00327"/>
    </source>
</evidence>
<keyword evidence="4 5" id="KW-0687">Ribonucleoprotein</keyword>
<organism evidence="7 8">
    <name type="scientific">Xylocopilactobacillus apicola</name>
    <dbReference type="NCBI Taxonomy" id="2932184"/>
    <lineage>
        <taxon>Bacteria</taxon>
        <taxon>Bacillati</taxon>
        <taxon>Bacillota</taxon>
        <taxon>Bacilli</taxon>
        <taxon>Lactobacillales</taxon>
        <taxon>Lactobacillaceae</taxon>
        <taxon>Xylocopilactobacillus</taxon>
    </lineage>
</organism>
<dbReference type="PANTHER" id="PTHR15892">
    <property type="entry name" value="MITOCHONDRIAL RIBOSOMAL PROTEIN L30"/>
    <property type="match status" value="1"/>
</dbReference>
<dbReference type="GO" id="GO:0022625">
    <property type="term" value="C:cytosolic large ribosomal subunit"/>
    <property type="evidence" value="ECO:0007669"/>
    <property type="project" value="TreeGrafter"/>
</dbReference>
<dbReference type="PIRSF" id="PIRSF002211">
    <property type="entry name" value="Ribosomal_L30_bac-type"/>
    <property type="match status" value="1"/>
</dbReference>
<keyword evidence="3 5" id="KW-0689">Ribosomal protein</keyword>
<dbReference type="InterPro" id="IPR016082">
    <property type="entry name" value="Ribosomal_uL30_ferredoxin-like"/>
</dbReference>
<dbReference type="PANTHER" id="PTHR15892:SF2">
    <property type="entry name" value="LARGE RIBOSOMAL SUBUNIT PROTEIN UL30M"/>
    <property type="match status" value="1"/>
</dbReference>
<gene>
    <name evidence="5 7" type="primary">rpmD</name>
    <name evidence="7" type="ORF">XA3_19630</name>
</gene>
<comment type="subunit">
    <text evidence="2 5">Part of the 50S ribosomal subunit.</text>
</comment>
<evidence type="ECO:0000256" key="4">
    <source>
        <dbReference type="ARBA" id="ARBA00023274"/>
    </source>
</evidence>
<dbReference type="Pfam" id="PF00327">
    <property type="entry name" value="Ribosomal_L30"/>
    <property type="match status" value="1"/>
</dbReference>
<name>A0AAU9DF31_9LACO</name>
<evidence type="ECO:0000256" key="3">
    <source>
        <dbReference type="ARBA" id="ARBA00022980"/>
    </source>
</evidence>